<dbReference type="EMBL" id="FOWD01000007">
    <property type="protein sequence ID" value="SFO05088.1"/>
    <property type="molecule type" value="Genomic_DNA"/>
</dbReference>
<reference evidence="5 6" key="1">
    <citation type="submission" date="2016-10" db="EMBL/GenBank/DDBJ databases">
        <authorList>
            <person name="de Groot N.N."/>
        </authorList>
    </citation>
    <scope>NUCLEOTIDE SEQUENCE [LARGE SCALE GENOMIC DNA]</scope>
    <source>
        <strain evidence="5 6">DSM 1283</strain>
    </source>
</reference>
<keyword evidence="3" id="KW-1284">Encapsulin nanocompartment</keyword>
<dbReference type="NCBIfam" id="NF041155">
    <property type="entry name" value="encap_f1"/>
    <property type="match status" value="1"/>
</dbReference>
<evidence type="ECO:0000256" key="1">
    <source>
        <dbReference type="ARBA" id="ARBA00033738"/>
    </source>
</evidence>
<evidence type="ECO:0000256" key="4">
    <source>
        <dbReference type="ARBA" id="ARBA00050023"/>
    </source>
</evidence>
<dbReference type="AlphaFoldDB" id="A0A1I5E0R2"/>
<dbReference type="Gene3D" id="3.30.2400.30">
    <property type="match status" value="1"/>
</dbReference>
<dbReference type="Proteomes" id="UP000198806">
    <property type="component" value="Unassembled WGS sequence"/>
</dbReference>
<dbReference type="PIRSF" id="PIRSF019254">
    <property type="entry name" value="CFP29"/>
    <property type="match status" value="1"/>
</dbReference>
<evidence type="ECO:0000256" key="2">
    <source>
        <dbReference type="ARBA" id="ARBA00033743"/>
    </source>
</evidence>
<dbReference type="PANTHER" id="PTHR37165:SF1">
    <property type="entry name" value="TYPE 1 ENCAPSULIN SHELL PROTEIN"/>
    <property type="match status" value="1"/>
</dbReference>
<accession>A0A1I5E0R2</accession>
<dbReference type="RefSeq" id="WP_091685294.1">
    <property type="nucleotide sequence ID" value="NZ_BAABFM010000010.1"/>
</dbReference>
<keyword evidence="6" id="KW-1185">Reference proteome</keyword>
<dbReference type="InterPro" id="IPR051429">
    <property type="entry name" value="Encapsulin_nc"/>
</dbReference>
<dbReference type="STRING" id="1527.SAMN04489757_107113"/>
<dbReference type="Gene3D" id="3.30.2320.10">
    <property type="entry name" value="hypothetical protein PF0899 domain"/>
    <property type="match status" value="1"/>
</dbReference>
<dbReference type="Pfam" id="PF04454">
    <property type="entry name" value="Linocin_M18"/>
    <property type="match status" value="1"/>
</dbReference>
<dbReference type="OrthoDB" id="2922at2"/>
<comment type="similarity">
    <text evidence="2">Belongs to the encapsulin family. Family 1 subfamily.</text>
</comment>
<comment type="subcellular location">
    <subcellularLocation>
        <location evidence="1">Encapsulin nanocompartment</location>
    </subcellularLocation>
</comment>
<protein>
    <recommendedName>
        <fullName evidence="4">Type 1 encapsulin shell protein</fullName>
    </recommendedName>
</protein>
<sequence length="259" mass="29138">MYRNLAPIDKSVWEQIDQRAKEVLVSTLTARKAVHVTGPLGAGHTAYNHGRLGAVMKKEDVSFASYEVTPLVESRIEFKLNRWELDNAIRGDRNIDFTNLEEAVKKSALFEENAIYTGLKEGAIRGLLEVKEEAIKLGDTASDIKKAVAEGVIKLRKAFAHGVMDLIVSEELYTKFWSVESTYPLLESIEKIIGGKVISSEIMTGAILIPHDDENLSLILGEDFTLGYQEHDNNEVTFYVKESFTFQILDDNLVVRFRN</sequence>
<organism evidence="5 6">
    <name type="scientific">Anaerocolumna aminovalerica</name>
    <dbReference type="NCBI Taxonomy" id="1527"/>
    <lineage>
        <taxon>Bacteria</taxon>
        <taxon>Bacillati</taxon>
        <taxon>Bacillota</taxon>
        <taxon>Clostridia</taxon>
        <taxon>Lachnospirales</taxon>
        <taxon>Lachnospiraceae</taxon>
        <taxon>Anaerocolumna</taxon>
    </lineage>
</organism>
<dbReference type="InterPro" id="IPR007544">
    <property type="entry name" value="ENCAP"/>
</dbReference>
<name>A0A1I5E0R2_9FIRM</name>
<evidence type="ECO:0000256" key="3">
    <source>
        <dbReference type="ARBA" id="ARBA00033787"/>
    </source>
</evidence>
<dbReference type="PANTHER" id="PTHR37165">
    <property type="entry name" value="PEPTIDASE U56 FAMILY"/>
    <property type="match status" value="1"/>
</dbReference>
<evidence type="ECO:0000313" key="6">
    <source>
        <dbReference type="Proteomes" id="UP000198806"/>
    </source>
</evidence>
<evidence type="ECO:0000313" key="5">
    <source>
        <dbReference type="EMBL" id="SFO05088.1"/>
    </source>
</evidence>
<proteinExistence type="inferred from homology"/>
<dbReference type="GO" id="GO:0140737">
    <property type="term" value="C:encapsulin nanocompartment"/>
    <property type="evidence" value="ECO:0007669"/>
    <property type="project" value="UniProtKB-SubCell"/>
</dbReference>
<gene>
    <name evidence="5" type="ORF">SAMN04489757_107113</name>
</gene>